<sequence length="1033" mass="111091">MVVSIKWKTILGIALIELLFLGLLIWQAVQYLSVSNQAALTKRASDTVELIESVVTDAVISVDLATLDEVTRQVAELDEVVYVQIVDSSGLLAAAGQLPSSQVAVDADFQAASDGVYDTSVEITESGYSFGRLELGISVSSLHGLIAEAKQRFIVIAGLELVLVALCSWVLATLLTRRITALRSAAQAAEKGQWVALRADGKRDELSQAMQAFDHMTEALRDREQRLNETIASLVDRNDELERQRQEMATLERESQEAHMLKSSIVDASLDALVSIDRDGRIIEFSKSACDILGWSREEAMGQDMATMIIPPEYHEAHQKGMAKFLATGEGPLIGKRVEVVALHRNGLEFPIELALMASHLEGEVIVTASLRDISERRANEAALIEAKSTAEQASLAKSRFLSHMSHEIRSPLNAVLGALEVLNQGSQLSPDMEKMIRIARGSGNALLHVINDVLDFSRIEAGQVEIREETFDLGPMIREVLTAMMTRPAKPDLTLAFLADASAPLNVCGDPDRIRQVLTIFVDNAFKFTEKGSITVVPTLEEEGGESLWKVSVYDTGPGIPENMIDAVFGEFEQVDAARDTGYGGTGLGLSIARQLVGLMGGRVSVTSAEGKGSCFTFTVKAAAAVKKEIPQPVPSRTHVEVGVVVAAKGLSLALADWSRQTGLSLAGTAAGFQGELNWLDGQSSAEQRILIVDSETLPALSGRPDIANQWRILKVGESTIAPTIQALGAGTLFPERLMDAVFEPSRVKPTGVEAESKWAEASALEPDDGAPDGSQHLLLVDDVEANRLVAGEVLRRRGYTVDYAENGEEAVSMAALKPYHAILMDVRMPKMNGLEATEVIRGGDGPNAATRIIALTANAEKSEIDRCRSVGMDDFISKPFQIARLIASVTQTKTGNEDSAMTTDTAVFANEDVLSESALAQLAADTSWETIPMMLSIFVREIKTRRSAVDAAYQAGDVSEVREQAHALKSCSGTYGGARLSAVAKALEYAAAEGQTDLLPGLVTTLGVIADTTENAYSAKMTELEAKIASD</sequence>
<evidence type="ECO:0000256" key="2">
    <source>
        <dbReference type="ARBA" id="ARBA00004651"/>
    </source>
</evidence>
<feature type="domain" description="PAS" evidence="20">
    <location>
        <begin position="265"/>
        <end position="329"/>
    </location>
</feature>
<dbReference type="PROSITE" id="PS50110">
    <property type="entry name" value="RESPONSE_REGULATORY"/>
    <property type="match status" value="1"/>
</dbReference>
<gene>
    <name evidence="23" type="ORF">FH752_15740</name>
</gene>
<comment type="subcellular location">
    <subcellularLocation>
        <location evidence="2">Cell membrane</location>
        <topology evidence="2">Multi-pass membrane protein</topology>
    </subcellularLocation>
</comment>
<comment type="caution">
    <text evidence="23">The sequence shown here is derived from an EMBL/GenBank/DDBJ whole genome shotgun (WGS) entry which is preliminary data.</text>
</comment>
<dbReference type="Proteomes" id="UP000431462">
    <property type="component" value="Unassembled WGS sequence"/>
</dbReference>
<evidence type="ECO:0000256" key="13">
    <source>
        <dbReference type="ARBA" id="ARBA00023136"/>
    </source>
</evidence>
<dbReference type="InterPro" id="IPR004358">
    <property type="entry name" value="Sig_transdc_His_kin-like_C"/>
</dbReference>
<dbReference type="InterPro" id="IPR036641">
    <property type="entry name" value="HPT_dom_sf"/>
</dbReference>
<evidence type="ECO:0000259" key="20">
    <source>
        <dbReference type="PROSITE" id="PS50112"/>
    </source>
</evidence>
<keyword evidence="6" id="KW-0808">Transferase</keyword>
<feature type="transmembrane region" description="Helical" evidence="17">
    <location>
        <begin position="12"/>
        <end position="34"/>
    </location>
</feature>
<dbReference type="Gene3D" id="6.10.340.10">
    <property type="match status" value="1"/>
</dbReference>
<dbReference type="SMART" id="SM00091">
    <property type="entry name" value="PAS"/>
    <property type="match status" value="1"/>
</dbReference>
<dbReference type="SMART" id="SM00448">
    <property type="entry name" value="REC"/>
    <property type="match status" value="1"/>
</dbReference>
<evidence type="ECO:0000256" key="10">
    <source>
        <dbReference type="ARBA" id="ARBA00022840"/>
    </source>
</evidence>
<dbReference type="SMART" id="SM00387">
    <property type="entry name" value="HATPase_c"/>
    <property type="match status" value="1"/>
</dbReference>
<evidence type="ECO:0000256" key="5">
    <source>
        <dbReference type="ARBA" id="ARBA00022553"/>
    </source>
</evidence>
<dbReference type="InterPro" id="IPR008207">
    <property type="entry name" value="Sig_transdc_His_kin_Hpt_dom"/>
</dbReference>
<keyword evidence="7 17" id="KW-0812">Transmembrane</keyword>
<dbReference type="Gene3D" id="1.20.120.160">
    <property type="entry name" value="HPT domain"/>
    <property type="match status" value="1"/>
</dbReference>
<comment type="catalytic activity">
    <reaction evidence="1">
        <text>ATP + protein L-histidine = ADP + protein N-phospho-L-histidine.</text>
        <dbReference type="EC" id="2.7.13.3"/>
    </reaction>
</comment>
<reference evidence="23 24" key="1">
    <citation type="submission" date="2019-06" db="EMBL/GenBank/DDBJ databases">
        <title>Enrichment of Autotrophic Halophilic Microorganisms from Red Sea Brine Pool Using Microbial Electrosynthesis System.</title>
        <authorList>
            <person name="Alqahtani M.F."/>
            <person name="Bajracharya S."/>
            <person name="Katuri K.P."/>
            <person name="Ali M."/>
            <person name="Saikaly P.E."/>
        </authorList>
    </citation>
    <scope>NUCLEOTIDE SEQUENCE [LARGE SCALE GENOMIC DNA]</scope>
    <source>
        <strain evidence="23">MES15</strain>
    </source>
</reference>
<dbReference type="GO" id="GO:0005886">
    <property type="term" value="C:plasma membrane"/>
    <property type="evidence" value="ECO:0007669"/>
    <property type="project" value="UniProtKB-SubCell"/>
</dbReference>
<dbReference type="PRINTS" id="PR00344">
    <property type="entry name" value="BCTRLSENSOR"/>
</dbReference>
<dbReference type="Gene3D" id="3.30.565.10">
    <property type="entry name" value="Histidine kinase-like ATPase, C-terminal domain"/>
    <property type="match status" value="1"/>
</dbReference>
<keyword evidence="9" id="KW-0418">Kinase</keyword>
<evidence type="ECO:0000313" key="23">
    <source>
        <dbReference type="EMBL" id="MTJ00067.1"/>
    </source>
</evidence>
<evidence type="ECO:0000256" key="12">
    <source>
        <dbReference type="ARBA" id="ARBA00023012"/>
    </source>
</evidence>
<feature type="modified residue" description="Phosphohistidine" evidence="14">
    <location>
        <position position="968"/>
    </location>
</feature>
<dbReference type="PROSITE" id="PS50109">
    <property type="entry name" value="HIS_KIN"/>
    <property type="match status" value="1"/>
</dbReference>
<feature type="modified residue" description="4-aspartylphosphate" evidence="15">
    <location>
        <position position="827"/>
    </location>
</feature>
<accession>A0A844I178</accession>
<keyword evidence="10" id="KW-0067">ATP-binding</keyword>
<dbReference type="SMART" id="SM00388">
    <property type="entry name" value="HisKA"/>
    <property type="match status" value="1"/>
</dbReference>
<dbReference type="SUPFAM" id="SSF47384">
    <property type="entry name" value="Homodimeric domain of signal transducing histidine kinase"/>
    <property type="match status" value="1"/>
</dbReference>
<evidence type="ECO:0000259" key="21">
    <source>
        <dbReference type="PROSITE" id="PS50885"/>
    </source>
</evidence>
<dbReference type="GO" id="GO:0005524">
    <property type="term" value="F:ATP binding"/>
    <property type="evidence" value="ECO:0007669"/>
    <property type="project" value="UniProtKB-KW"/>
</dbReference>
<evidence type="ECO:0000259" key="22">
    <source>
        <dbReference type="PROSITE" id="PS50894"/>
    </source>
</evidence>
<evidence type="ECO:0000259" key="19">
    <source>
        <dbReference type="PROSITE" id="PS50110"/>
    </source>
</evidence>
<dbReference type="InterPro" id="IPR003661">
    <property type="entry name" value="HisK_dim/P_dom"/>
</dbReference>
<feature type="domain" description="Histidine kinase" evidence="18">
    <location>
        <begin position="404"/>
        <end position="625"/>
    </location>
</feature>
<keyword evidence="12" id="KW-0902">Two-component regulatory system</keyword>
<evidence type="ECO:0000256" key="9">
    <source>
        <dbReference type="ARBA" id="ARBA00022777"/>
    </source>
</evidence>
<dbReference type="PROSITE" id="PS50885">
    <property type="entry name" value="HAMP"/>
    <property type="match status" value="1"/>
</dbReference>
<keyword evidence="5 15" id="KW-0597">Phosphoprotein</keyword>
<dbReference type="Pfam" id="PF01627">
    <property type="entry name" value="Hpt"/>
    <property type="match status" value="1"/>
</dbReference>
<keyword evidence="11 17" id="KW-1133">Transmembrane helix</keyword>
<keyword evidence="4" id="KW-1003">Cell membrane</keyword>
<evidence type="ECO:0000256" key="3">
    <source>
        <dbReference type="ARBA" id="ARBA00012438"/>
    </source>
</evidence>
<keyword evidence="13 17" id="KW-0472">Membrane</keyword>
<dbReference type="CDD" id="cd17546">
    <property type="entry name" value="REC_hyHK_CKI1_RcsC-like"/>
    <property type="match status" value="1"/>
</dbReference>
<dbReference type="SUPFAM" id="SSF55785">
    <property type="entry name" value="PYP-like sensor domain (PAS domain)"/>
    <property type="match status" value="1"/>
</dbReference>
<dbReference type="PANTHER" id="PTHR45339">
    <property type="entry name" value="HYBRID SIGNAL TRANSDUCTION HISTIDINE KINASE J"/>
    <property type="match status" value="1"/>
</dbReference>
<feature type="domain" description="HAMP" evidence="21">
    <location>
        <begin position="173"/>
        <end position="225"/>
    </location>
</feature>
<dbReference type="InterPro" id="IPR035965">
    <property type="entry name" value="PAS-like_dom_sf"/>
</dbReference>
<dbReference type="Gene3D" id="1.10.287.130">
    <property type="match status" value="1"/>
</dbReference>
<dbReference type="InterPro" id="IPR005467">
    <property type="entry name" value="His_kinase_dom"/>
</dbReference>
<dbReference type="FunFam" id="3.30.565.10:FF:000010">
    <property type="entry name" value="Sensor histidine kinase RcsC"/>
    <property type="match status" value="1"/>
</dbReference>
<dbReference type="GO" id="GO:0000155">
    <property type="term" value="F:phosphorelay sensor kinase activity"/>
    <property type="evidence" value="ECO:0007669"/>
    <property type="project" value="InterPro"/>
</dbReference>
<dbReference type="CDD" id="cd00082">
    <property type="entry name" value="HisKA"/>
    <property type="match status" value="1"/>
</dbReference>
<dbReference type="CDD" id="cd00130">
    <property type="entry name" value="PAS"/>
    <property type="match status" value="1"/>
</dbReference>
<dbReference type="Gene3D" id="3.30.450.20">
    <property type="entry name" value="PAS domain"/>
    <property type="match status" value="1"/>
</dbReference>
<dbReference type="AlphaFoldDB" id="A0A844I178"/>
<dbReference type="PROSITE" id="PS50112">
    <property type="entry name" value="PAS"/>
    <property type="match status" value="1"/>
</dbReference>
<dbReference type="SUPFAM" id="SSF52172">
    <property type="entry name" value="CheY-like"/>
    <property type="match status" value="1"/>
</dbReference>
<keyword evidence="8" id="KW-0547">Nucleotide-binding</keyword>
<dbReference type="SUPFAM" id="SSF55874">
    <property type="entry name" value="ATPase domain of HSP90 chaperone/DNA topoisomerase II/histidine kinase"/>
    <property type="match status" value="1"/>
</dbReference>
<dbReference type="Pfam" id="PF13426">
    <property type="entry name" value="PAS_9"/>
    <property type="match status" value="1"/>
</dbReference>
<dbReference type="InterPro" id="IPR000014">
    <property type="entry name" value="PAS"/>
</dbReference>
<evidence type="ECO:0000259" key="18">
    <source>
        <dbReference type="PROSITE" id="PS50109"/>
    </source>
</evidence>
<evidence type="ECO:0000256" key="15">
    <source>
        <dbReference type="PROSITE-ProRule" id="PRU00169"/>
    </source>
</evidence>
<organism evidence="23 24">
    <name type="scientific">Marinobacter adhaerens</name>
    <dbReference type="NCBI Taxonomy" id="1033846"/>
    <lineage>
        <taxon>Bacteria</taxon>
        <taxon>Pseudomonadati</taxon>
        <taxon>Pseudomonadota</taxon>
        <taxon>Gammaproteobacteria</taxon>
        <taxon>Pseudomonadales</taxon>
        <taxon>Marinobacteraceae</taxon>
        <taxon>Marinobacter</taxon>
    </lineage>
</organism>
<evidence type="ECO:0000256" key="6">
    <source>
        <dbReference type="ARBA" id="ARBA00022679"/>
    </source>
</evidence>
<dbReference type="InterPro" id="IPR003594">
    <property type="entry name" value="HATPase_dom"/>
</dbReference>
<dbReference type="EMBL" id="VENC01000015">
    <property type="protein sequence ID" value="MTJ00067.1"/>
    <property type="molecule type" value="Genomic_DNA"/>
</dbReference>
<dbReference type="Pfam" id="PF02518">
    <property type="entry name" value="HATPase_c"/>
    <property type="match status" value="1"/>
</dbReference>
<name>A0A844I178_9GAMM</name>
<feature type="domain" description="HPt" evidence="22">
    <location>
        <begin position="929"/>
        <end position="1029"/>
    </location>
</feature>
<proteinExistence type="predicted"/>
<evidence type="ECO:0000313" key="24">
    <source>
        <dbReference type="Proteomes" id="UP000431462"/>
    </source>
</evidence>
<dbReference type="PROSITE" id="PS50894">
    <property type="entry name" value="HPT"/>
    <property type="match status" value="1"/>
</dbReference>
<dbReference type="NCBIfam" id="TIGR00229">
    <property type="entry name" value="sensory_box"/>
    <property type="match status" value="1"/>
</dbReference>
<dbReference type="EC" id="2.7.13.3" evidence="3"/>
<evidence type="ECO:0000256" key="14">
    <source>
        <dbReference type="PROSITE-ProRule" id="PRU00110"/>
    </source>
</evidence>
<feature type="domain" description="Response regulatory" evidence="19">
    <location>
        <begin position="778"/>
        <end position="895"/>
    </location>
</feature>
<evidence type="ECO:0000256" key="16">
    <source>
        <dbReference type="SAM" id="Coils"/>
    </source>
</evidence>
<dbReference type="Gene3D" id="3.40.50.2300">
    <property type="match status" value="1"/>
</dbReference>
<keyword evidence="16" id="KW-0175">Coiled coil</keyword>
<evidence type="ECO:0000256" key="8">
    <source>
        <dbReference type="ARBA" id="ARBA00022741"/>
    </source>
</evidence>
<dbReference type="PANTHER" id="PTHR45339:SF1">
    <property type="entry name" value="HYBRID SIGNAL TRANSDUCTION HISTIDINE KINASE J"/>
    <property type="match status" value="1"/>
</dbReference>
<evidence type="ECO:0000256" key="4">
    <source>
        <dbReference type="ARBA" id="ARBA00022475"/>
    </source>
</evidence>
<dbReference type="InterPro" id="IPR036097">
    <property type="entry name" value="HisK_dim/P_sf"/>
</dbReference>
<dbReference type="InterPro" id="IPR036890">
    <property type="entry name" value="HATPase_C_sf"/>
</dbReference>
<dbReference type="InterPro" id="IPR001789">
    <property type="entry name" value="Sig_transdc_resp-reg_receiver"/>
</dbReference>
<dbReference type="Pfam" id="PF00512">
    <property type="entry name" value="HisKA"/>
    <property type="match status" value="1"/>
</dbReference>
<dbReference type="SUPFAM" id="SSF47226">
    <property type="entry name" value="Histidine-containing phosphotransfer domain, HPT domain"/>
    <property type="match status" value="1"/>
</dbReference>
<evidence type="ECO:0000256" key="11">
    <source>
        <dbReference type="ARBA" id="ARBA00022989"/>
    </source>
</evidence>
<dbReference type="InterPro" id="IPR011006">
    <property type="entry name" value="CheY-like_superfamily"/>
</dbReference>
<evidence type="ECO:0000256" key="1">
    <source>
        <dbReference type="ARBA" id="ARBA00000085"/>
    </source>
</evidence>
<feature type="transmembrane region" description="Helical" evidence="17">
    <location>
        <begin position="153"/>
        <end position="175"/>
    </location>
</feature>
<dbReference type="InterPro" id="IPR003660">
    <property type="entry name" value="HAMP_dom"/>
</dbReference>
<feature type="coiled-coil region" evidence="16">
    <location>
        <begin position="224"/>
        <end position="261"/>
    </location>
</feature>
<evidence type="ECO:0000256" key="7">
    <source>
        <dbReference type="ARBA" id="ARBA00022692"/>
    </source>
</evidence>
<dbReference type="Pfam" id="PF00072">
    <property type="entry name" value="Response_reg"/>
    <property type="match status" value="1"/>
</dbReference>
<evidence type="ECO:0000256" key="17">
    <source>
        <dbReference type="SAM" id="Phobius"/>
    </source>
</evidence>
<protein>
    <recommendedName>
        <fullName evidence="3">histidine kinase</fullName>
        <ecNumber evidence="3">2.7.13.3</ecNumber>
    </recommendedName>
</protein>